<dbReference type="Pfam" id="PF03061">
    <property type="entry name" value="4HBT"/>
    <property type="match status" value="1"/>
</dbReference>
<evidence type="ECO:0000259" key="3">
    <source>
        <dbReference type="Pfam" id="PF03061"/>
    </source>
</evidence>
<dbReference type="CDD" id="cd03443">
    <property type="entry name" value="PaaI_thioesterase"/>
    <property type="match status" value="1"/>
</dbReference>
<dbReference type="EMBL" id="LUGH01000408">
    <property type="protein sequence ID" value="OBZ85330.1"/>
    <property type="molecule type" value="Genomic_DNA"/>
</dbReference>
<keyword evidence="2" id="KW-0378">Hydrolase</keyword>
<protein>
    <submittedName>
        <fullName evidence="4">Acyl-coenzyme A thioesterase 13</fullName>
    </submittedName>
</protein>
<comment type="similarity">
    <text evidence="1">Belongs to the thioesterase PaaI family.</text>
</comment>
<proteinExistence type="inferred from homology"/>
<dbReference type="InterPro" id="IPR006683">
    <property type="entry name" value="Thioestr_dom"/>
</dbReference>
<reference evidence="4 5" key="1">
    <citation type="submission" date="2016-03" db="EMBL/GenBank/DDBJ databases">
        <title>Choanephora cucurbitarum.</title>
        <authorList>
            <person name="Min B."/>
            <person name="Park H."/>
            <person name="Park J.-H."/>
            <person name="Shin H.-D."/>
            <person name="Choi I.-G."/>
        </authorList>
    </citation>
    <scope>NUCLEOTIDE SEQUENCE [LARGE SCALE GENOMIC DNA]</scope>
    <source>
        <strain evidence="4 5">KUS-F28377</strain>
    </source>
</reference>
<dbReference type="PANTHER" id="PTHR21660:SF1">
    <property type="entry name" value="ACYL-COENZYME A THIOESTERASE 13"/>
    <property type="match status" value="1"/>
</dbReference>
<dbReference type="InterPro" id="IPR029069">
    <property type="entry name" value="HotDog_dom_sf"/>
</dbReference>
<dbReference type="InParanoid" id="A0A1C7N872"/>
<evidence type="ECO:0000313" key="4">
    <source>
        <dbReference type="EMBL" id="OBZ85330.1"/>
    </source>
</evidence>
<dbReference type="OrthoDB" id="46529at2759"/>
<gene>
    <name evidence="4" type="primary">ACOT13</name>
    <name evidence="4" type="ORF">A0J61_06614</name>
</gene>
<keyword evidence="5" id="KW-1185">Reference proteome</keyword>
<dbReference type="AlphaFoldDB" id="A0A1C7N872"/>
<comment type="caution">
    <text evidence="4">The sequence shown here is derived from an EMBL/GenBank/DDBJ whole genome shotgun (WGS) entry which is preliminary data.</text>
</comment>
<name>A0A1C7N872_9FUNG</name>
<dbReference type="SUPFAM" id="SSF54637">
    <property type="entry name" value="Thioesterase/thiol ester dehydrase-isomerase"/>
    <property type="match status" value="1"/>
</dbReference>
<evidence type="ECO:0000256" key="2">
    <source>
        <dbReference type="ARBA" id="ARBA00022801"/>
    </source>
</evidence>
<dbReference type="InterPro" id="IPR039298">
    <property type="entry name" value="ACOT13"/>
</dbReference>
<evidence type="ECO:0000313" key="5">
    <source>
        <dbReference type="Proteomes" id="UP000093000"/>
    </source>
</evidence>
<dbReference type="PANTHER" id="PTHR21660">
    <property type="entry name" value="THIOESTERASE SUPERFAMILY MEMBER-RELATED"/>
    <property type="match status" value="1"/>
</dbReference>
<dbReference type="Gene3D" id="3.10.129.10">
    <property type="entry name" value="Hotdog Thioesterase"/>
    <property type="match status" value="1"/>
</dbReference>
<organism evidence="4 5">
    <name type="scientific">Choanephora cucurbitarum</name>
    <dbReference type="NCBI Taxonomy" id="101091"/>
    <lineage>
        <taxon>Eukaryota</taxon>
        <taxon>Fungi</taxon>
        <taxon>Fungi incertae sedis</taxon>
        <taxon>Mucoromycota</taxon>
        <taxon>Mucoromycotina</taxon>
        <taxon>Mucoromycetes</taxon>
        <taxon>Mucorales</taxon>
        <taxon>Mucorineae</taxon>
        <taxon>Choanephoraceae</taxon>
        <taxon>Choanephoroideae</taxon>
        <taxon>Choanephora</taxon>
    </lineage>
</organism>
<sequence length="157" mass="17608">MRSSEEITDKYPKLEAYIRSFLKKVKDDPTYWDSPIASALSLVSAEPNKITWKFVVGRSHSNIMGQLHGGCIATLIDICSSFAVLVTTDKYKWDMLVSSDLAVTYTNGVAVGEVLRIECEAQRVGKHLANIYTKIYDQQNRICYSGSNTKFNLSSKL</sequence>
<feature type="domain" description="Thioesterase" evidence="3">
    <location>
        <begin position="64"/>
        <end position="143"/>
    </location>
</feature>
<dbReference type="NCBIfam" id="TIGR00369">
    <property type="entry name" value="unchar_dom_1"/>
    <property type="match status" value="1"/>
</dbReference>
<dbReference type="GO" id="GO:0047617">
    <property type="term" value="F:fatty acyl-CoA hydrolase activity"/>
    <property type="evidence" value="ECO:0007669"/>
    <property type="project" value="InterPro"/>
</dbReference>
<dbReference type="Proteomes" id="UP000093000">
    <property type="component" value="Unassembled WGS sequence"/>
</dbReference>
<dbReference type="InterPro" id="IPR003736">
    <property type="entry name" value="PAAI_dom"/>
</dbReference>
<dbReference type="STRING" id="101091.A0A1C7N872"/>
<accession>A0A1C7N872</accession>
<evidence type="ECO:0000256" key="1">
    <source>
        <dbReference type="ARBA" id="ARBA00008324"/>
    </source>
</evidence>